<sequence length="204" mass="21570">MGGTSSQAFFFFFIALSIATTSALPTPTPTTTTRNYSSSAANTDFIRTSCTCTLYRDLCFSSLARYAPSVRSDPVRLAQAAAKVATAKIRSASVRISQHLRAGSADRREAAALRDCAETLGDAADRTRRSAAEIARPGRPDLAWRVSNAQTWMSGAITNEATCADGFDAVAGGAAKADLVAQMGRVRQYSSNALALVNKLVHGP</sequence>
<dbReference type="NCBIfam" id="TIGR01614">
    <property type="entry name" value="PME_inhib"/>
    <property type="match status" value="1"/>
</dbReference>
<organism evidence="4 5">
    <name type="scientific">Iris pallida</name>
    <name type="common">Sweet iris</name>
    <dbReference type="NCBI Taxonomy" id="29817"/>
    <lineage>
        <taxon>Eukaryota</taxon>
        <taxon>Viridiplantae</taxon>
        <taxon>Streptophyta</taxon>
        <taxon>Embryophyta</taxon>
        <taxon>Tracheophyta</taxon>
        <taxon>Spermatophyta</taxon>
        <taxon>Magnoliopsida</taxon>
        <taxon>Liliopsida</taxon>
        <taxon>Asparagales</taxon>
        <taxon>Iridaceae</taxon>
        <taxon>Iridoideae</taxon>
        <taxon>Irideae</taxon>
        <taxon>Iris</taxon>
    </lineage>
</organism>
<dbReference type="Proteomes" id="UP001140949">
    <property type="component" value="Unassembled WGS sequence"/>
</dbReference>
<dbReference type="EMBL" id="JANAVB010006399">
    <property type="protein sequence ID" value="KAJ6844948.1"/>
    <property type="molecule type" value="Genomic_DNA"/>
</dbReference>
<keyword evidence="1 2" id="KW-0732">Signal</keyword>
<dbReference type="CDD" id="cd15798">
    <property type="entry name" value="PMEI-like_3"/>
    <property type="match status" value="1"/>
</dbReference>
<evidence type="ECO:0000256" key="1">
    <source>
        <dbReference type="ARBA" id="ARBA00022729"/>
    </source>
</evidence>
<evidence type="ECO:0000313" key="5">
    <source>
        <dbReference type="Proteomes" id="UP001140949"/>
    </source>
</evidence>
<reference evidence="4" key="1">
    <citation type="journal article" date="2023" name="GigaByte">
        <title>Genome assembly of the bearded iris, Iris pallida Lam.</title>
        <authorList>
            <person name="Bruccoleri R.E."/>
            <person name="Oakeley E.J."/>
            <person name="Faust A.M.E."/>
            <person name="Altorfer M."/>
            <person name="Dessus-Babus S."/>
            <person name="Burckhardt D."/>
            <person name="Oertli M."/>
            <person name="Naumann U."/>
            <person name="Petersen F."/>
            <person name="Wong J."/>
        </authorList>
    </citation>
    <scope>NUCLEOTIDE SEQUENCE</scope>
    <source>
        <strain evidence="4">GSM-AAB239-AS_SAM_17_03QT</strain>
    </source>
</reference>
<gene>
    <name evidence="4" type="ORF">M6B38_288300</name>
</gene>
<dbReference type="PANTHER" id="PTHR31080:SF64">
    <property type="entry name" value="PLANT INVERTASE_PECTIN METHYLESTERASE INHIBITOR SUPERFAMILY PROTEIN"/>
    <property type="match status" value="1"/>
</dbReference>
<name>A0AAX6HW10_IRIPA</name>
<dbReference type="SMART" id="SM00856">
    <property type="entry name" value="PMEI"/>
    <property type="match status" value="1"/>
</dbReference>
<dbReference type="AlphaFoldDB" id="A0AAX6HW10"/>
<dbReference type="Pfam" id="PF04043">
    <property type="entry name" value="PMEI"/>
    <property type="match status" value="1"/>
</dbReference>
<dbReference type="InterPro" id="IPR051955">
    <property type="entry name" value="PME_Inhibitor"/>
</dbReference>
<accession>A0AAX6HW10</accession>
<protein>
    <submittedName>
        <fullName evidence="4">21 kDa protein-like</fullName>
    </submittedName>
</protein>
<evidence type="ECO:0000313" key="4">
    <source>
        <dbReference type="EMBL" id="KAJ6844948.1"/>
    </source>
</evidence>
<dbReference type="InterPro" id="IPR035513">
    <property type="entry name" value="Invertase/methylesterase_inhib"/>
</dbReference>
<dbReference type="Gene3D" id="1.20.140.40">
    <property type="entry name" value="Invertase/pectin methylesterase inhibitor family protein"/>
    <property type="match status" value="1"/>
</dbReference>
<dbReference type="InterPro" id="IPR006501">
    <property type="entry name" value="Pectinesterase_inhib_dom"/>
</dbReference>
<feature type="domain" description="Pectinesterase inhibitor" evidence="3">
    <location>
        <begin position="41"/>
        <end position="196"/>
    </location>
</feature>
<dbReference type="PANTHER" id="PTHR31080">
    <property type="entry name" value="PECTINESTERASE INHIBITOR-LIKE"/>
    <property type="match status" value="1"/>
</dbReference>
<reference evidence="4" key="2">
    <citation type="submission" date="2023-04" db="EMBL/GenBank/DDBJ databases">
        <authorList>
            <person name="Bruccoleri R.E."/>
            <person name="Oakeley E.J."/>
            <person name="Faust A.-M."/>
            <person name="Dessus-Babus S."/>
            <person name="Altorfer M."/>
            <person name="Burckhardt D."/>
            <person name="Oertli M."/>
            <person name="Naumann U."/>
            <person name="Petersen F."/>
            <person name="Wong J."/>
        </authorList>
    </citation>
    <scope>NUCLEOTIDE SEQUENCE</scope>
    <source>
        <strain evidence="4">GSM-AAB239-AS_SAM_17_03QT</strain>
        <tissue evidence="4">Leaf</tissue>
    </source>
</reference>
<proteinExistence type="predicted"/>
<dbReference type="GO" id="GO:0004857">
    <property type="term" value="F:enzyme inhibitor activity"/>
    <property type="evidence" value="ECO:0007669"/>
    <property type="project" value="InterPro"/>
</dbReference>
<evidence type="ECO:0000256" key="2">
    <source>
        <dbReference type="SAM" id="SignalP"/>
    </source>
</evidence>
<comment type="caution">
    <text evidence="4">The sequence shown here is derived from an EMBL/GenBank/DDBJ whole genome shotgun (WGS) entry which is preliminary data.</text>
</comment>
<evidence type="ECO:0000259" key="3">
    <source>
        <dbReference type="SMART" id="SM00856"/>
    </source>
</evidence>
<feature type="chain" id="PRO_5043937779" evidence="2">
    <location>
        <begin position="24"/>
        <end position="204"/>
    </location>
</feature>
<dbReference type="SUPFAM" id="SSF101148">
    <property type="entry name" value="Plant invertase/pectin methylesterase inhibitor"/>
    <property type="match status" value="1"/>
</dbReference>
<feature type="signal peptide" evidence="2">
    <location>
        <begin position="1"/>
        <end position="23"/>
    </location>
</feature>
<keyword evidence="5" id="KW-1185">Reference proteome</keyword>